<name>A0A2M7G3E5_9BACT</name>
<evidence type="ECO:0000313" key="2">
    <source>
        <dbReference type="Proteomes" id="UP000231019"/>
    </source>
</evidence>
<gene>
    <name evidence="1" type="ORF">COW36_13935</name>
</gene>
<dbReference type="AlphaFoldDB" id="A0A2M7G3E5"/>
<dbReference type="Proteomes" id="UP000231019">
    <property type="component" value="Unassembled WGS sequence"/>
</dbReference>
<protein>
    <submittedName>
        <fullName evidence="1">Uncharacterized protein</fullName>
    </submittedName>
</protein>
<accession>A0A2M7G3E5</accession>
<proteinExistence type="predicted"/>
<organism evidence="1 2">
    <name type="scientific">bacterium (Candidatus Blackallbacteria) CG17_big_fil_post_rev_8_21_14_2_50_48_46</name>
    <dbReference type="NCBI Taxonomy" id="2014261"/>
    <lineage>
        <taxon>Bacteria</taxon>
        <taxon>Candidatus Blackallbacteria</taxon>
    </lineage>
</organism>
<evidence type="ECO:0000313" key="1">
    <source>
        <dbReference type="EMBL" id="PIW16227.1"/>
    </source>
</evidence>
<sequence length="169" mass="19146">MLQISPAAQAIMGEDYLMLKTYYNHPQKYTKEHEARLLKYAKLRVEMHPAYVHLFANSQGKINKQYWSADGSPWNQTQADKIRDTIMQRSPSGFSASTLGQTWFYSDGARVTYRMSGGRVFSILAVDKDFSPGDQGRFPEWFIPQAPGIGLQIPPLKPPGTQVKPPLPR</sequence>
<reference evidence="1 2" key="1">
    <citation type="submission" date="2017-09" db="EMBL/GenBank/DDBJ databases">
        <title>Depth-based differentiation of microbial function through sediment-hosted aquifers and enrichment of novel symbionts in the deep terrestrial subsurface.</title>
        <authorList>
            <person name="Probst A.J."/>
            <person name="Ladd B."/>
            <person name="Jarett J.K."/>
            <person name="Geller-Mcgrath D.E."/>
            <person name="Sieber C.M."/>
            <person name="Emerson J.B."/>
            <person name="Anantharaman K."/>
            <person name="Thomas B.C."/>
            <person name="Malmstrom R."/>
            <person name="Stieglmeier M."/>
            <person name="Klingl A."/>
            <person name="Woyke T."/>
            <person name="Ryan C.M."/>
            <person name="Banfield J.F."/>
        </authorList>
    </citation>
    <scope>NUCLEOTIDE SEQUENCE [LARGE SCALE GENOMIC DNA]</scope>
    <source>
        <strain evidence="1">CG17_big_fil_post_rev_8_21_14_2_50_48_46</strain>
    </source>
</reference>
<comment type="caution">
    <text evidence="1">The sequence shown here is derived from an EMBL/GenBank/DDBJ whole genome shotgun (WGS) entry which is preliminary data.</text>
</comment>
<dbReference type="EMBL" id="PFFQ01000039">
    <property type="protein sequence ID" value="PIW16227.1"/>
    <property type="molecule type" value="Genomic_DNA"/>
</dbReference>